<dbReference type="InterPro" id="IPR032821">
    <property type="entry name" value="PKS_assoc"/>
</dbReference>
<dbReference type="Pfam" id="PF00550">
    <property type="entry name" value="PP-binding"/>
    <property type="match status" value="1"/>
</dbReference>
<dbReference type="Gene3D" id="3.40.47.10">
    <property type="match status" value="1"/>
</dbReference>
<dbReference type="InterPro" id="IPR016036">
    <property type="entry name" value="Malonyl_transacylase_ACP-bd"/>
</dbReference>
<sequence length="1155" mass="121413">MTAPPPVARDAIAVVGMSFRLPGADTPEEFWHTIRTGADRVRRFTDAELAAAGVPEEQYRSGEFVGASGALEDIAGFDPAFFGMSANEARITDPQQRLFLECVHHALENAGYAGWEDGDDEEEGQGGRGGGGRYGIGVYASTGYHLYTFQTYLQNNVLPDGVADWVAGLQVTVGNFTDFTANRASYRLGLTGPAVNVQTACSSSLLAVTLAAQAVALGECDIAVAGATALHVPQILGYQYVKGSILSKSGYLRPFDADADGTVGGTGVAAVVLKRLDRAVADGDHIHGVIRGWGVNNDGSDKRAFTAPSADGQRRAIRRALERAGVDAGTVGYLETHGTGTFKGDPIEFEGATAAFRADTDRTGYCALGSVKANIGHLDVCSGLASLVKALLVLRHQVIPPMANFRRPNPALDLAASPFYIPDSPRPWPRGATPRRACVSSFGVGGTNVHVVLEEAPEPAPRPAGALPPPGVLVVAGHTEAALADNALALRDHLRAHPDTHPADLVTTLALGRAHRRRRLAVRGDTVAALTAGLDAWLADPKPGAAATDGLGTGFLFAGQGALHRGTARLLHERFPVVREVLDACERQYAALTGGDSLLAPLLGAEHEPTHGPEHETAHDPEREPGAEQDWPTDVAQPALFALQSALVRLWKTAGITPGVVAGHSVGEYAALHAAGALSLADGLRLTARRGALMRRLCAPGGMLAVPVELSTALELAAEVPGVELAVTNGPRSQVLGGPDAAVETLVSLLAGRGIPARRLAVRHAFHTALLDPALDGLRDLCAEVDFTPCEVPFVSGLDGRTRPPGWTPDADYFVRQAREPVRFADALRELGTSHAYAGTVLELGPHSTLSGHARRALPNRAVHPTLRRGAGLEPLWDAAAGLYGAGAPVDWRAFMGGAGRRIPLPGYRFQHKDYWTGPENHLPRPAQPARDGAEVAAEVAQDEAAVERVLQHIIKVTAKHLSYDTSEIAEDASFFDLGADSLQMIGVLRELEEEHRVKVSMRELFEEAGSAKGLALIIVGKMGNMEGGAPYAASVTAVAPAPTPVPAPAPAPTPAVPEPVTPAVTPAPAPAPTFRDPAPTYPDPTPIAAPAPVAPATPPTPAAEYATRREVDDLVRQVHQLSQMQLQLMGQLSQLLAAQTAQTAQATRAPGDNR</sequence>
<dbReference type="Pfam" id="PF02801">
    <property type="entry name" value="Ketoacyl-synt_C"/>
    <property type="match status" value="1"/>
</dbReference>
<dbReference type="PROSITE" id="PS00012">
    <property type="entry name" value="PHOSPHOPANTETHEINE"/>
    <property type="match status" value="1"/>
</dbReference>
<dbReference type="Proteomes" id="UP000326553">
    <property type="component" value="Chromosome"/>
</dbReference>
<dbReference type="InterPro" id="IPR036736">
    <property type="entry name" value="ACP-like_sf"/>
</dbReference>
<dbReference type="SUPFAM" id="SSF55048">
    <property type="entry name" value="Probable ACP-binding domain of malonyl-CoA ACP transacylase"/>
    <property type="match status" value="1"/>
</dbReference>
<feature type="region of interest" description="Disordered" evidence="6">
    <location>
        <begin position="1069"/>
        <end position="1102"/>
    </location>
</feature>
<evidence type="ECO:0000256" key="6">
    <source>
        <dbReference type="SAM" id="MobiDB-lite"/>
    </source>
</evidence>
<evidence type="ECO:0000256" key="5">
    <source>
        <dbReference type="ARBA" id="ARBA00023315"/>
    </source>
</evidence>
<evidence type="ECO:0000259" key="8">
    <source>
        <dbReference type="PROSITE" id="PS52004"/>
    </source>
</evidence>
<evidence type="ECO:0000313" key="9">
    <source>
        <dbReference type="EMBL" id="QEV17829.1"/>
    </source>
</evidence>
<keyword evidence="3 9" id="KW-0808">Transferase</keyword>
<dbReference type="InterPro" id="IPR001227">
    <property type="entry name" value="Ac_transferase_dom_sf"/>
</dbReference>
<dbReference type="InterPro" id="IPR020806">
    <property type="entry name" value="PKS_PP-bd"/>
</dbReference>
<dbReference type="InterPro" id="IPR020841">
    <property type="entry name" value="PKS_Beta-ketoAc_synthase_dom"/>
</dbReference>
<dbReference type="InterPro" id="IPR014030">
    <property type="entry name" value="Ketoacyl_synth_N"/>
</dbReference>
<dbReference type="InterPro" id="IPR050091">
    <property type="entry name" value="PKS_NRPS_Biosynth_Enz"/>
</dbReference>
<dbReference type="GO" id="GO:0071770">
    <property type="term" value="P:DIM/DIP cell wall layer assembly"/>
    <property type="evidence" value="ECO:0007669"/>
    <property type="project" value="TreeGrafter"/>
</dbReference>
<dbReference type="SUPFAM" id="SSF53901">
    <property type="entry name" value="Thiolase-like"/>
    <property type="match status" value="1"/>
</dbReference>
<reference evidence="9 10" key="1">
    <citation type="submission" date="2017-09" db="EMBL/GenBank/DDBJ databases">
        <authorList>
            <person name="Lee N."/>
            <person name="Cho B.-K."/>
        </authorList>
    </citation>
    <scope>NUCLEOTIDE SEQUENCE [LARGE SCALE GENOMIC DNA]</scope>
    <source>
        <strain evidence="9 10">ATCC 12461</strain>
    </source>
</reference>
<dbReference type="GO" id="GO:0031177">
    <property type="term" value="F:phosphopantetheine binding"/>
    <property type="evidence" value="ECO:0007669"/>
    <property type="project" value="InterPro"/>
</dbReference>
<dbReference type="PROSITE" id="PS52004">
    <property type="entry name" value="KS3_2"/>
    <property type="match status" value="1"/>
</dbReference>
<feature type="domain" description="Carrier" evidence="7">
    <location>
        <begin position="945"/>
        <end position="1023"/>
    </location>
</feature>
<keyword evidence="10" id="KW-1185">Reference proteome</keyword>
<dbReference type="PANTHER" id="PTHR43775">
    <property type="entry name" value="FATTY ACID SYNTHASE"/>
    <property type="match status" value="1"/>
</dbReference>
<dbReference type="AlphaFoldDB" id="A0A5J6HCC9"/>
<dbReference type="InterPro" id="IPR018201">
    <property type="entry name" value="Ketoacyl_synth_AS"/>
</dbReference>
<evidence type="ECO:0000313" key="10">
    <source>
        <dbReference type="Proteomes" id="UP000326553"/>
    </source>
</evidence>
<keyword evidence="5 9" id="KW-0012">Acyltransferase</keyword>
<keyword evidence="2" id="KW-0597">Phosphoprotein</keyword>
<dbReference type="KEGG" id="salw:CP975_10205"/>
<dbReference type="CDD" id="cd00833">
    <property type="entry name" value="PKS"/>
    <property type="match status" value="1"/>
</dbReference>
<dbReference type="RefSeq" id="WP_150476780.1">
    <property type="nucleotide sequence ID" value="NZ_CP023695.1"/>
</dbReference>
<name>A0A5J6HCC9_STRAD</name>
<dbReference type="GO" id="GO:0006633">
    <property type="term" value="P:fatty acid biosynthetic process"/>
    <property type="evidence" value="ECO:0007669"/>
    <property type="project" value="InterPro"/>
</dbReference>
<proteinExistence type="predicted"/>
<dbReference type="Pfam" id="PF00698">
    <property type="entry name" value="Acyl_transf_1"/>
    <property type="match status" value="1"/>
</dbReference>
<feature type="region of interest" description="Disordered" evidence="6">
    <location>
        <begin position="604"/>
        <end position="630"/>
    </location>
</feature>
<feature type="domain" description="Ketosynthase family 3 (KS3)" evidence="8">
    <location>
        <begin position="9"/>
        <end position="455"/>
    </location>
</feature>
<dbReference type="Gene3D" id="1.10.1200.10">
    <property type="entry name" value="ACP-like"/>
    <property type="match status" value="1"/>
</dbReference>
<dbReference type="GO" id="GO:0005737">
    <property type="term" value="C:cytoplasm"/>
    <property type="evidence" value="ECO:0007669"/>
    <property type="project" value="TreeGrafter"/>
</dbReference>
<dbReference type="Pfam" id="PF16197">
    <property type="entry name" value="KAsynt_C_assoc"/>
    <property type="match status" value="1"/>
</dbReference>
<feature type="compositionally biased region" description="Basic and acidic residues" evidence="6">
    <location>
        <begin position="605"/>
        <end position="626"/>
    </location>
</feature>
<keyword evidence="1" id="KW-0596">Phosphopantetheine</keyword>
<dbReference type="EMBL" id="CP023695">
    <property type="protein sequence ID" value="QEV17829.1"/>
    <property type="molecule type" value="Genomic_DNA"/>
</dbReference>
<evidence type="ECO:0000256" key="3">
    <source>
        <dbReference type="ARBA" id="ARBA00022679"/>
    </source>
</evidence>
<dbReference type="InterPro" id="IPR006162">
    <property type="entry name" value="Ppantetheine_attach_site"/>
</dbReference>
<dbReference type="GO" id="GO:0004315">
    <property type="term" value="F:3-oxoacyl-[acyl-carrier-protein] synthase activity"/>
    <property type="evidence" value="ECO:0007669"/>
    <property type="project" value="InterPro"/>
</dbReference>
<dbReference type="SMART" id="SM00823">
    <property type="entry name" value="PKS_PP"/>
    <property type="match status" value="1"/>
</dbReference>
<dbReference type="InterPro" id="IPR014043">
    <property type="entry name" value="Acyl_transferase_dom"/>
</dbReference>
<dbReference type="GO" id="GO:0017000">
    <property type="term" value="P:antibiotic biosynthetic process"/>
    <property type="evidence" value="ECO:0007669"/>
    <property type="project" value="UniProtKB-KW"/>
</dbReference>
<evidence type="ECO:0000256" key="2">
    <source>
        <dbReference type="ARBA" id="ARBA00022553"/>
    </source>
</evidence>
<keyword evidence="4" id="KW-0045">Antibiotic biosynthesis</keyword>
<dbReference type="InterPro" id="IPR016035">
    <property type="entry name" value="Acyl_Trfase/lysoPLipase"/>
</dbReference>
<dbReference type="PROSITE" id="PS00606">
    <property type="entry name" value="KS3_1"/>
    <property type="match status" value="1"/>
</dbReference>
<dbReference type="SUPFAM" id="SSF52151">
    <property type="entry name" value="FabD/lysophospholipase-like"/>
    <property type="match status" value="1"/>
</dbReference>
<dbReference type="InterPro" id="IPR014031">
    <property type="entry name" value="Ketoacyl_synth_C"/>
</dbReference>
<dbReference type="InterPro" id="IPR009081">
    <property type="entry name" value="PP-bd_ACP"/>
</dbReference>
<dbReference type="PANTHER" id="PTHR43775:SF37">
    <property type="entry name" value="SI:DKEY-61P9.11"/>
    <property type="match status" value="1"/>
</dbReference>
<evidence type="ECO:0000256" key="1">
    <source>
        <dbReference type="ARBA" id="ARBA00022450"/>
    </source>
</evidence>
<feature type="compositionally biased region" description="Pro residues" evidence="6">
    <location>
        <begin position="1080"/>
        <end position="1102"/>
    </location>
</feature>
<dbReference type="PROSITE" id="PS50075">
    <property type="entry name" value="CARRIER"/>
    <property type="match status" value="1"/>
</dbReference>
<dbReference type="SMART" id="SM00827">
    <property type="entry name" value="PKS_AT"/>
    <property type="match status" value="1"/>
</dbReference>
<gene>
    <name evidence="9" type="ORF">CP975_10205</name>
</gene>
<evidence type="ECO:0000256" key="4">
    <source>
        <dbReference type="ARBA" id="ARBA00023194"/>
    </source>
</evidence>
<dbReference type="InterPro" id="IPR016039">
    <property type="entry name" value="Thiolase-like"/>
</dbReference>
<dbReference type="SMART" id="SM00825">
    <property type="entry name" value="PKS_KS"/>
    <property type="match status" value="1"/>
</dbReference>
<evidence type="ECO:0000259" key="7">
    <source>
        <dbReference type="PROSITE" id="PS50075"/>
    </source>
</evidence>
<protein>
    <submittedName>
        <fullName evidence="9">Acyltransferase domain-containing protein</fullName>
    </submittedName>
</protein>
<organism evidence="9 10">
    <name type="scientific">Streptomyces alboniger</name>
    <dbReference type="NCBI Taxonomy" id="132473"/>
    <lineage>
        <taxon>Bacteria</taxon>
        <taxon>Bacillati</taxon>
        <taxon>Actinomycetota</taxon>
        <taxon>Actinomycetes</taxon>
        <taxon>Kitasatosporales</taxon>
        <taxon>Streptomycetaceae</taxon>
        <taxon>Streptomyces</taxon>
        <taxon>Streptomyces aurantiacus group</taxon>
    </lineage>
</organism>
<dbReference type="GO" id="GO:0005886">
    <property type="term" value="C:plasma membrane"/>
    <property type="evidence" value="ECO:0007669"/>
    <property type="project" value="TreeGrafter"/>
</dbReference>
<dbReference type="SUPFAM" id="SSF47336">
    <property type="entry name" value="ACP-like"/>
    <property type="match status" value="1"/>
</dbReference>
<dbReference type="Pfam" id="PF00109">
    <property type="entry name" value="ketoacyl-synt"/>
    <property type="match status" value="1"/>
</dbReference>
<accession>A0A5J6HCC9</accession>
<dbReference type="Gene3D" id="3.30.70.3290">
    <property type="match status" value="1"/>
</dbReference>
<dbReference type="GO" id="GO:0004312">
    <property type="term" value="F:fatty acid synthase activity"/>
    <property type="evidence" value="ECO:0007669"/>
    <property type="project" value="TreeGrafter"/>
</dbReference>
<dbReference type="OrthoDB" id="9778690at2"/>
<dbReference type="Gene3D" id="3.40.366.10">
    <property type="entry name" value="Malonyl-Coenzyme A Acyl Carrier Protein, domain 2"/>
    <property type="match status" value="1"/>
</dbReference>